<keyword evidence="5" id="KW-0460">Magnesium</keyword>
<dbReference type="PROSITE" id="PS51462">
    <property type="entry name" value="NUDIX"/>
    <property type="match status" value="1"/>
</dbReference>
<evidence type="ECO:0000256" key="4">
    <source>
        <dbReference type="ARBA" id="ARBA00022801"/>
    </source>
</evidence>
<name>A0ABW5GJR0_9PSEU</name>
<proteinExistence type="predicted"/>
<evidence type="ECO:0000256" key="2">
    <source>
        <dbReference type="ARBA" id="ARBA00001946"/>
    </source>
</evidence>
<evidence type="ECO:0000313" key="9">
    <source>
        <dbReference type="EMBL" id="MFD2461078.1"/>
    </source>
</evidence>
<keyword evidence="4 9" id="KW-0378">Hydrolase</keyword>
<organism evidence="9 10">
    <name type="scientific">Amycolatopsis samaneae</name>
    <dbReference type="NCBI Taxonomy" id="664691"/>
    <lineage>
        <taxon>Bacteria</taxon>
        <taxon>Bacillati</taxon>
        <taxon>Actinomycetota</taxon>
        <taxon>Actinomycetes</taxon>
        <taxon>Pseudonocardiales</taxon>
        <taxon>Pseudonocardiaceae</taxon>
        <taxon>Amycolatopsis</taxon>
    </lineage>
</organism>
<evidence type="ECO:0000256" key="1">
    <source>
        <dbReference type="ARBA" id="ARBA00001936"/>
    </source>
</evidence>
<evidence type="ECO:0000256" key="7">
    <source>
        <dbReference type="SAM" id="MobiDB-lite"/>
    </source>
</evidence>
<accession>A0ABW5GJR0</accession>
<keyword evidence="10" id="KW-1185">Reference proteome</keyword>
<dbReference type="EMBL" id="JBHUKU010000009">
    <property type="protein sequence ID" value="MFD2461078.1"/>
    <property type="molecule type" value="Genomic_DNA"/>
</dbReference>
<gene>
    <name evidence="9" type="ORF">ACFSYJ_20900</name>
</gene>
<comment type="cofactor">
    <cofactor evidence="2">
        <name>Mg(2+)</name>
        <dbReference type="ChEBI" id="CHEBI:18420"/>
    </cofactor>
</comment>
<comment type="caution">
    <text evidence="9">The sequence shown here is derived from an EMBL/GenBank/DDBJ whole genome shotgun (WGS) entry which is preliminary data.</text>
</comment>
<dbReference type="PANTHER" id="PTHR12318:SF0">
    <property type="entry name" value="ACYL-COENZYME A DIPHOSPHATASE NUDT19"/>
    <property type="match status" value="1"/>
</dbReference>
<reference evidence="10" key="1">
    <citation type="journal article" date="2019" name="Int. J. Syst. Evol. Microbiol.">
        <title>The Global Catalogue of Microorganisms (GCM) 10K type strain sequencing project: providing services to taxonomists for standard genome sequencing and annotation.</title>
        <authorList>
            <consortium name="The Broad Institute Genomics Platform"/>
            <consortium name="The Broad Institute Genome Sequencing Center for Infectious Disease"/>
            <person name="Wu L."/>
            <person name="Ma J."/>
        </authorList>
    </citation>
    <scope>NUCLEOTIDE SEQUENCE [LARGE SCALE GENOMIC DNA]</scope>
    <source>
        <strain evidence="10">CGMCC 4.7643</strain>
    </source>
</reference>
<protein>
    <submittedName>
        <fullName evidence="9">NUDIX hydrolase</fullName>
    </submittedName>
</protein>
<sequence length="273" mass="29268">MPDSPEELIFDIPVGAGVGTRANADGPPVTPKDSATVILLRDGTAGLEVFLQHRVRGMAFAGGMTVFPGGGVDPRDADASVRWTGPDAAWWGSLFGCAEDGARALVCAAVRETFEECGVLLAGTEETTVTDVTAFAEARQDLLARKVSLAEFLSGAGLTLRADLFRPWAHWVTPAAEPRRYDTRFFLAKLPDGQEADGATSEASSSGWQRPAEALEDARAGKRTLMPPTWITLNELTTFETAEEALAAERTIVRIAPTLVREGDKVRVVLEEL</sequence>
<dbReference type="InterPro" id="IPR039121">
    <property type="entry name" value="NUDT19"/>
</dbReference>
<evidence type="ECO:0000313" key="10">
    <source>
        <dbReference type="Proteomes" id="UP001597419"/>
    </source>
</evidence>
<feature type="domain" description="Nudix hydrolase" evidence="8">
    <location>
        <begin position="31"/>
        <end position="231"/>
    </location>
</feature>
<dbReference type="CDD" id="cd18870">
    <property type="entry name" value="NUDIX_AcylCoAdiphos_Nudt19"/>
    <property type="match status" value="1"/>
</dbReference>
<dbReference type="Gene3D" id="3.90.79.10">
    <property type="entry name" value="Nucleoside Triphosphate Pyrophosphohydrolase"/>
    <property type="match status" value="1"/>
</dbReference>
<dbReference type="InterPro" id="IPR000086">
    <property type="entry name" value="NUDIX_hydrolase_dom"/>
</dbReference>
<keyword evidence="6" id="KW-0464">Manganese</keyword>
<dbReference type="PANTHER" id="PTHR12318">
    <property type="entry name" value="TESTOSTERONE-REGULATED PROTEIN RP2"/>
    <property type="match status" value="1"/>
</dbReference>
<dbReference type="InterPro" id="IPR015797">
    <property type="entry name" value="NUDIX_hydrolase-like_dom_sf"/>
</dbReference>
<dbReference type="GO" id="GO:0016787">
    <property type="term" value="F:hydrolase activity"/>
    <property type="evidence" value="ECO:0007669"/>
    <property type="project" value="UniProtKB-KW"/>
</dbReference>
<dbReference type="Proteomes" id="UP001597419">
    <property type="component" value="Unassembled WGS sequence"/>
</dbReference>
<dbReference type="RefSeq" id="WP_378214064.1">
    <property type="nucleotide sequence ID" value="NZ_BAABHG010000020.1"/>
</dbReference>
<keyword evidence="3" id="KW-0479">Metal-binding</keyword>
<comment type="cofactor">
    <cofactor evidence="1">
        <name>Mn(2+)</name>
        <dbReference type="ChEBI" id="CHEBI:29035"/>
    </cofactor>
</comment>
<evidence type="ECO:0000256" key="6">
    <source>
        <dbReference type="ARBA" id="ARBA00023211"/>
    </source>
</evidence>
<evidence type="ECO:0000256" key="3">
    <source>
        <dbReference type="ARBA" id="ARBA00022723"/>
    </source>
</evidence>
<dbReference type="SUPFAM" id="SSF55811">
    <property type="entry name" value="Nudix"/>
    <property type="match status" value="1"/>
</dbReference>
<evidence type="ECO:0000259" key="8">
    <source>
        <dbReference type="PROSITE" id="PS51462"/>
    </source>
</evidence>
<evidence type="ECO:0000256" key="5">
    <source>
        <dbReference type="ARBA" id="ARBA00022842"/>
    </source>
</evidence>
<feature type="region of interest" description="Disordered" evidence="7">
    <location>
        <begin position="194"/>
        <end position="214"/>
    </location>
</feature>